<dbReference type="EMBL" id="JAKOAV010000022">
    <property type="protein sequence ID" value="MDF9409005.1"/>
    <property type="molecule type" value="Genomic_DNA"/>
</dbReference>
<keyword evidence="1" id="KW-0732">Signal</keyword>
<evidence type="ECO:0000313" key="3">
    <source>
        <dbReference type="Proteomes" id="UP001154312"/>
    </source>
</evidence>
<evidence type="ECO:0000313" key="2">
    <source>
        <dbReference type="EMBL" id="MDF9409005.1"/>
    </source>
</evidence>
<keyword evidence="3" id="KW-1185">Reference proteome</keyword>
<gene>
    <name evidence="2" type="ORF">L7E55_11645</name>
</gene>
<feature type="chain" id="PRO_5040883618" description="CARDB domain-containing protein" evidence="1">
    <location>
        <begin position="24"/>
        <end position="171"/>
    </location>
</feature>
<feature type="signal peptide" evidence="1">
    <location>
        <begin position="1"/>
        <end position="23"/>
    </location>
</feature>
<accession>A0A9X4GZP7</accession>
<proteinExistence type="predicted"/>
<comment type="caution">
    <text evidence="2">The sequence shown here is derived from an EMBL/GenBank/DDBJ whole genome shotgun (WGS) entry which is preliminary data.</text>
</comment>
<dbReference type="Proteomes" id="UP001154312">
    <property type="component" value="Unassembled WGS sequence"/>
</dbReference>
<organism evidence="2 3">
    <name type="scientific">Pelotomaculum isophthalicicum JI</name>
    <dbReference type="NCBI Taxonomy" id="947010"/>
    <lineage>
        <taxon>Bacteria</taxon>
        <taxon>Bacillati</taxon>
        <taxon>Bacillota</taxon>
        <taxon>Clostridia</taxon>
        <taxon>Eubacteriales</taxon>
        <taxon>Desulfotomaculaceae</taxon>
        <taxon>Pelotomaculum</taxon>
    </lineage>
</organism>
<dbReference type="RefSeq" id="WP_277444419.1">
    <property type="nucleotide sequence ID" value="NZ_JAKOAV010000022.1"/>
</dbReference>
<evidence type="ECO:0000256" key="1">
    <source>
        <dbReference type="SAM" id="SignalP"/>
    </source>
</evidence>
<protein>
    <recommendedName>
        <fullName evidence="4">CARDB domain-containing protein</fullName>
    </recommendedName>
</protein>
<name>A0A9X4GZP7_9FIRM</name>
<reference evidence="2" key="1">
    <citation type="submission" date="2022-02" db="EMBL/GenBank/DDBJ databases">
        <authorList>
            <person name="Leng L."/>
        </authorList>
    </citation>
    <scope>NUCLEOTIDE SEQUENCE</scope>
    <source>
        <strain evidence="2">JI</strain>
    </source>
</reference>
<sequence length="171" mass="17898">MKSVKTMSLVMLLALVLMGAAYAVWAEDITINGNVQTGYLDTVFTAATSNDPGVSVDPGKTLNVGRTEVPTVIGADGVKDIGVDVTNAYPGYNATVNYTIKNNGTIPVKVTEVIDKSGNEAELSLASTLTPNTVIAAGATYNASIAHTLTDAAQQEQNYHYKVTITATQAQ</sequence>
<dbReference type="AlphaFoldDB" id="A0A9X4GZP7"/>
<evidence type="ECO:0008006" key="4">
    <source>
        <dbReference type="Google" id="ProtNLM"/>
    </source>
</evidence>